<dbReference type="GO" id="GO:0006950">
    <property type="term" value="P:response to stress"/>
    <property type="evidence" value="ECO:0007669"/>
    <property type="project" value="TreeGrafter"/>
</dbReference>
<keyword evidence="3" id="KW-1185">Reference proteome</keyword>
<dbReference type="Pfam" id="PF12802">
    <property type="entry name" value="MarR_2"/>
    <property type="match status" value="1"/>
</dbReference>
<gene>
    <name evidence="2" type="ORF">M2A_0725</name>
</gene>
<evidence type="ECO:0000313" key="3">
    <source>
        <dbReference type="Proteomes" id="UP000028702"/>
    </source>
</evidence>
<dbReference type="InterPro" id="IPR036390">
    <property type="entry name" value="WH_DNA-bd_sf"/>
</dbReference>
<accession>A0A081B858</accession>
<dbReference type="GO" id="GO:0003700">
    <property type="term" value="F:DNA-binding transcription factor activity"/>
    <property type="evidence" value="ECO:0007669"/>
    <property type="project" value="InterPro"/>
</dbReference>
<dbReference type="EMBL" id="BBIO01000003">
    <property type="protein sequence ID" value="GAK44226.1"/>
    <property type="molecule type" value="Genomic_DNA"/>
</dbReference>
<dbReference type="Gene3D" id="1.10.10.10">
    <property type="entry name" value="Winged helix-like DNA-binding domain superfamily/Winged helix DNA-binding domain"/>
    <property type="match status" value="1"/>
</dbReference>
<dbReference type="PANTHER" id="PTHR33164">
    <property type="entry name" value="TRANSCRIPTIONAL REGULATOR, MARR FAMILY"/>
    <property type="match status" value="1"/>
</dbReference>
<dbReference type="PANTHER" id="PTHR33164:SF105">
    <property type="entry name" value="TRANSCRIPTIONAL REPRESSOR PROTEIN-RELATED"/>
    <property type="match status" value="1"/>
</dbReference>
<dbReference type="SMART" id="SM00347">
    <property type="entry name" value="HTH_MARR"/>
    <property type="match status" value="1"/>
</dbReference>
<dbReference type="InterPro" id="IPR000835">
    <property type="entry name" value="HTH_MarR-typ"/>
</dbReference>
<evidence type="ECO:0000259" key="1">
    <source>
        <dbReference type="PROSITE" id="PS50995"/>
    </source>
</evidence>
<dbReference type="eggNOG" id="COG1846">
    <property type="taxonomic scope" value="Bacteria"/>
</dbReference>
<comment type="caution">
    <text evidence="2">The sequence shown here is derived from an EMBL/GenBank/DDBJ whole genome shotgun (WGS) entry which is preliminary data.</text>
</comment>
<dbReference type="Proteomes" id="UP000028702">
    <property type="component" value="Unassembled WGS sequence"/>
</dbReference>
<sequence>MSLKTADLASPAACLCFNLRRAARLIARDLDGALKPAGLSSAQFAVLAVLEEAGPLPIAQLAEALGTDRTTLTRNLALLERDGLIAYRQGRDKRRRIAALSAEGEKAYRAALPLWRAFQEKKVAGLGPEPARQLLSLLSQAAG</sequence>
<reference evidence="2 3" key="1">
    <citation type="submission" date="2014-07" db="EMBL/GenBank/DDBJ databases">
        <title>Tepidicaulis marinum gen. nov., sp. nov., a novel marine bacterium denitrifying nitrate to nitrous oxide strictly under microaerobic conditions.</title>
        <authorList>
            <person name="Takeuchi M."/>
            <person name="Yamagishi T."/>
            <person name="Kamagata Y."/>
            <person name="Oshima K."/>
            <person name="Hattori M."/>
            <person name="Katayama T."/>
            <person name="Hanada S."/>
            <person name="Tamaki H."/>
            <person name="Marumo K."/>
            <person name="Maeda H."/>
            <person name="Nedachi M."/>
            <person name="Iwasaki W."/>
            <person name="Suwa Y."/>
            <person name="Sakata S."/>
        </authorList>
    </citation>
    <scope>NUCLEOTIDE SEQUENCE [LARGE SCALE GENOMIC DNA]</scope>
    <source>
        <strain evidence="2 3">MA2</strain>
    </source>
</reference>
<dbReference type="InterPro" id="IPR039422">
    <property type="entry name" value="MarR/SlyA-like"/>
</dbReference>
<evidence type="ECO:0000313" key="2">
    <source>
        <dbReference type="EMBL" id="GAK44226.1"/>
    </source>
</evidence>
<dbReference type="STRING" id="1333998.M2A_0725"/>
<dbReference type="RefSeq" id="WP_045443160.1">
    <property type="nucleotide sequence ID" value="NZ_BBIO01000003.1"/>
</dbReference>
<dbReference type="AlphaFoldDB" id="A0A081B858"/>
<name>A0A081B858_9HYPH</name>
<dbReference type="InterPro" id="IPR036388">
    <property type="entry name" value="WH-like_DNA-bd_sf"/>
</dbReference>
<protein>
    <submittedName>
        <fullName evidence="2">MarR family transcriptional regulator</fullName>
    </submittedName>
</protein>
<dbReference type="PROSITE" id="PS50995">
    <property type="entry name" value="HTH_MARR_2"/>
    <property type="match status" value="1"/>
</dbReference>
<proteinExistence type="predicted"/>
<organism evidence="2 3">
    <name type="scientific">Tepidicaulis marinus</name>
    <dbReference type="NCBI Taxonomy" id="1333998"/>
    <lineage>
        <taxon>Bacteria</taxon>
        <taxon>Pseudomonadati</taxon>
        <taxon>Pseudomonadota</taxon>
        <taxon>Alphaproteobacteria</taxon>
        <taxon>Hyphomicrobiales</taxon>
        <taxon>Parvibaculaceae</taxon>
        <taxon>Tepidicaulis</taxon>
    </lineage>
</organism>
<dbReference type="SUPFAM" id="SSF46785">
    <property type="entry name" value="Winged helix' DNA-binding domain"/>
    <property type="match status" value="1"/>
</dbReference>
<feature type="domain" description="HTH marR-type" evidence="1">
    <location>
        <begin position="12"/>
        <end position="143"/>
    </location>
</feature>